<accession>A0A409XKG2</accession>
<dbReference type="STRING" id="93625.A0A409XKG2"/>
<dbReference type="OrthoDB" id="5061070at2759"/>
<dbReference type="Gene3D" id="3.40.50.300">
    <property type="entry name" value="P-loop containing nucleotide triphosphate hydrolases"/>
    <property type="match status" value="1"/>
</dbReference>
<protein>
    <submittedName>
        <fullName evidence="2">Uncharacterized protein</fullName>
    </submittedName>
</protein>
<dbReference type="SUPFAM" id="SSF52540">
    <property type="entry name" value="P-loop containing nucleoside triphosphate hydrolases"/>
    <property type="match status" value="1"/>
</dbReference>
<evidence type="ECO:0000313" key="2">
    <source>
        <dbReference type="EMBL" id="PPQ91265.1"/>
    </source>
</evidence>
<organism evidence="2 3">
    <name type="scientific">Psilocybe cyanescens</name>
    <dbReference type="NCBI Taxonomy" id="93625"/>
    <lineage>
        <taxon>Eukaryota</taxon>
        <taxon>Fungi</taxon>
        <taxon>Dikarya</taxon>
        <taxon>Basidiomycota</taxon>
        <taxon>Agaricomycotina</taxon>
        <taxon>Agaricomycetes</taxon>
        <taxon>Agaricomycetidae</taxon>
        <taxon>Agaricales</taxon>
        <taxon>Agaricineae</taxon>
        <taxon>Strophariaceae</taxon>
        <taxon>Psilocybe</taxon>
    </lineage>
</organism>
<dbReference type="InParanoid" id="A0A409XKG2"/>
<reference evidence="2 3" key="1">
    <citation type="journal article" date="2018" name="Evol. Lett.">
        <title>Horizontal gene cluster transfer increased hallucinogenic mushroom diversity.</title>
        <authorList>
            <person name="Reynolds H.T."/>
            <person name="Vijayakumar V."/>
            <person name="Gluck-Thaler E."/>
            <person name="Korotkin H.B."/>
            <person name="Matheny P.B."/>
            <person name="Slot J.C."/>
        </authorList>
    </citation>
    <scope>NUCLEOTIDE SEQUENCE [LARGE SCALE GENOMIC DNA]</scope>
    <source>
        <strain evidence="2 3">2631</strain>
    </source>
</reference>
<gene>
    <name evidence="2" type="ORF">CVT25_006382</name>
</gene>
<keyword evidence="3" id="KW-1185">Reference proteome</keyword>
<evidence type="ECO:0000256" key="1">
    <source>
        <dbReference type="SAM" id="MobiDB-lite"/>
    </source>
</evidence>
<proteinExistence type="predicted"/>
<dbReference type="Proteomes" id="UP000283269">
    <property type="component" value="Unassembled WGS sequence"/>
</dbReference>
<dbReference type="InterPro" id="IPR027417">
    <property type="entry name" value="P-loop_NTPase"/>
</dbReference>
<dbReference type="EMBL" id="NHYD01001404">
    <property type="protein sequence ID" value="PPQ91265.1"/>
    <property type="molecule type" value="Genomic_DNA"/>
</dbReference>
<feature type="compositionally biased region" description="Polar residues" evidence="1">
    <location>
        <begin position="16"/>
        <end position="29"/>
    </location>
</feature>
<feature type="compositionally biased region" description="Low complexity" evidence="1">
    <location>
        <begin position="1"/>
        <end position="15"/>
    </location>
</feature>
<dbReference type="AlphaFoldDB" id="A0A409XKG2"/>
<feature type="region of interest" description="Disordered" evidence="1">
    <location>
        <begin position="1"/>
        <end position="32"/>
    </location>
</feature>
<evidence type="ECO:0000313" key="3">
    <source>
        <dbReference type="Proteomes" id="UP000283269"/>
    </source>
</evidence>
<name>A0A409XKG2_PSICY</name>
<comment type="caution">
    <text evidence="2">The sequence shown here is derived from an EMBL/GenBank/DDBJ whole genome shotgun (WGS) entry which is preliminary data.</text>
</comment>
<sequence>MLMVESSSISASASSLEDQATSTPGSGPSNPKIFQGRRHMLDLVNRLHSTGLVHVAMYKLVFCLTDRSISTASRSIFNPPKLLCLALKVREGPLIESISGITLSRAAGTCTRFVPSSTTLTLLLPLALQIIKKSTRPGNASSLCILSRMPKVKYWVRRVIKHSAGSYKSQVEARIRRAQIAILNPLKPSKSFLEDEEDFGVFSNNAESLLLRGSEVADLSFVDLPIKLAVLRAGNDVDLVQRIVTIYIKRPNCIILLTVAFTRCPPPHEAVRLEGKRTIGVLIKSDRIPTGEEVNWLPFNRNEKEPLENGWFCVKQ</sequence>